<evidence type="ECO:0008006" key="4">
    <source>
        <dbReference type="Google" id="ProtNLM"/>
    </source>
</evidence>
<comment type="caution">
    <text evidence="2">The sequence shown here is derived from an EMBL/GenBank/DDBJ whole genome shotgun (WGS) entry which is preliminary data.</text>
</comment>
<keyword evidence="3" id="KW-1185">Reference proteome</keyword>
<accession>A0A5N6KPQ1</accession>
<reference evidence="2 3" key="1">
    <citation type="submission" date="2019-06" db="EMBL/GenBank/DDBJ databases">
        <title>A chromosomal-level reference genome of Carpinus fangiana (Coryloideae, Betulaceae).</title>
        <authorList>
            <person name="Yang X."/>
            <person name="Wang Z."/>
            <person name="Zhang L."/>
            <person name="Hao G."/>
            <person name="Liu J."/>
            <person name="Yang Y."/>
        </authorList>
    </citation>
    <scope>NUCLEOTIDE SEQUENCE [LARGE SCALE GENOMIC DNA]</scope>
    <source>
        <strain evidence="2">Cfa_2016G</strain>
        <tissue evidence="2">Leaf</tissue>
    </source>
</reference>
<proteinExistence type="predicted"/>
<evidence type="ECO:0000256" key="1">
    <source>
        <dbReference type="SAM" id="SignalP"/>
    </source>
</evidence>
<dbReference type="EMBL" id="VIBQ01000009">
    <property type="protein sequence ID" value="KAB8337278.1"/>
    <property type="molecule type" value="Genomic_DNA"/>
</dbReference>
<protein>
    <recommendedName>
        <fullName evidence="4">Glycoside hydrolase family 3 C-terminal domain-containing protein</fullName>
    </recommendedName>
</protein>
<gene>
    <name evidence="2" type="ORF">FH972_021579</name>
</gene>
<sequence length="197" mass="20584">MFVSRNGLYTALLTTILPLLVQGCIRFSGQGDVGLGGGAGFTVTDNDVKTCEGHGANQDSATCNDGYTFSWNWGRITDPIPVTYTTPAGMVTSAAAALFHALAGNAHGPMPILAVLHSSLPTPEVVHELAHAGPQLVGIVIFGRRIPSSTMQEYFMYGKLAGLNALPADGLLGPFGSLHCLSVTLTFTTLLSGGFHH</sequence>
<dbReference type="Proteomes" id="UP000327013">
    <property type="component" value="Unassembled WGS sequence"/>
</dbReference>
<organism evidence="2 3">
    <name type="scientific">Carpinus fangiana</name>
    <dbReference type="NCBI Taxonomy" id="176857"/>
    <lineage>
        <taxon>Eukaryota</taxon>
        <taxon>Viridiplantae</taxon>
        <taxon>Streptophyta</taxon>
        <taxon>Embryophyta</taxon>
        <taxon>Tracheophyta</taxon>
        <taxon>Spermatophyta</taxon>
        <taxon>Magnoliopsida</taxon>
        <taxon>eudicotyledons</taxon>
        <taxon>Gunneridae</taxon>
        <taxon>Pentapetalae</taxon>
        <taxon>rosids</taxon>
        <taxon>fabids</taxon>
        <taxon>Fagales</taxon>
        <taxon>Betulaceae</taxon>
        <taxon>Carpinus</taxon>
    </lineage>
</organism>
<dbReference type="PROSITE" id="PS51257">
    <property type="entry name" value="PROKAR_LIPOPROTEIN"/>
    <property type="match status" value="1"/>
</dbReference>
<keyword evidence="1" id="KW-0732">Signal</keyword>
<evidence type="ECO:0000313" key="2">
    <source>
        <dbReference type="EMBL" id="KAB8337278.1"/>
    </source>
</evidence>
<feature type="chain" id="PRO_5024396248" description="Glycoside hydrolase family 3 C-terminal domain-containing protein" evidence="1">
    <location>
        <begin position="24"/>
        <end position="197"/>
    </location>
</feature>
<name>A0A5N6KPQ1_9ROSI</name>
<feature type="signal peptide" evidence="1">
    <location>
        <begin position="1"/>
        <end position="23"/>
    </location>
</feature>
<evidence type="ECO:0000313" key="3">
    <source>
        <dbReference type="Proteomes" id="UP000327013"/>
    </source>
</evidence>
<dbReference type="AlphaFoldDB" id="A0A5N6KPQ1"/>